<evidence type="ECO:0000256" key="1">
    <source>
        <dbReference type="PROSITE-ProRule" id="PRU00023"/>
    </source>
</evidence>
<dbReference type="InterPro" id="IPR036770">
    <property type="entry name" value="Ankyrin_rpt-contain_sf"/>
</dbReference>
<feature type="repeat" description="ANK" evidence="1">
    <location>
        <begin position="80"/>
        <end position="112"/>
    </location>
</feature>
<evidence type="ECO:0000313" key="5">
    <source>
        <dbReference type="Proteomes" id="UP000515126"/>
    </source>
</evidence>
<evidence type="ECO:0000259" key="4">
    <source>
        <dbReference type="Pfam" id="PF12001"/>
    </source>
</evidence>
<reference evidence="6" key="1">
    <citation type="submission" date="2025-08" db="UniProtKB">
        <authorList>
            <consortium name="RefSeq"/>
        </authorList>
    </citation>
    <scope>IDENTIFICATION</scope>
</reference>
<feature type="domain" description="DUF3496" evidence="4">
    <location>
        <begin position="919"/>
        <end position="1022"/>
    </location>
</feature>
<dbReference type="InterPro" id="IPR050657">
    <property type="entry name" value="Ankyrin_repeat_domain"/>
</dbReference>
<feature type="repeat" description="ANK" evidence="1">
    <location>
        <begin position="113"/>
        <end position="145"/>
    </location>
</feature>
<feature type="compositionally biased region" description="Polar residues" evidence="3">
    <location>
        <begin position="256"/>
        <end position="266"/>
    </location>
</feature>
<evidence type="ECO:0000313" key="6">
    <source>
        <dbReference type="RefSeq" id="XP_021038023.1"/>
    </source>
</evidence>
<accession>A0A6P5R1E7</accession>
<dbReference type="InterPro" id="IPR021885">
    <property type="entry name" value="DUF3496"/>
</dbReference>
<keyword evidence="5" id="KW-1185">Reference proteome</keyword>
<protein>
    <submittedName>
        <fullName evidence="6">Ankyrin repeat domain-containing protein 26-like</fullName>
    </submittedName>
</protein>
<feature type="compositionally biased region" description="Basic and acidic residues" evidence="3">
    <location>
        <begin position="522"/>
        <end position="531"/>
    </location>
</feature>
<gene>
    <name evidence="6" type="primary">LOC110309629</name>
</gene>
<dbReference type="GeneID" id="110309629"/>
<dbReference type="Pfam" id="PF12796">
    <property type="entry name" value="Ank_2"/>
    <property type="match status" value="2"/>
</dbReference>
<feature type="coiled-coil region" evidence="2">
    <location>
        <begin position="733"/>
        <end position="794"/>
    </location>
</feature>
<dbReference type="Pfam" id="PF12001">
    <property type="entry name" value="DUF3496"/>
    <property type="match status" value="1"/>
</dbReference>
<feature type="repeat" description="ANK" evidence="1">
    <location>
        <begin position="146"/>
        <end position="178"/>
    </location>
</feature>
<dbReference type="PANTHER" id="PTHR24147:SF64">
    <property type="entry name" value="ANKYRIN REPEAT DOMAIN-CONTAINING PROTEIN 19-RELATED"/>
    <property type="match status" value="1"/>
</dbReference>
<organism evidence="5 6">
    <name type="scientific">Mus caroli</name>
    <name type="common">Ryukyu mouse</name>
    <name type="synonym">Ricefield mouse</name>
    <dbReference type="NCBI Taxonomy" id="10089"/>
    <lineage>
        <taxon>Eukaryota</taxon>
        <taxon>Metazoa</taxon>
        <taxon>Chordata</taxon>
        <taxon>Craniata</taxon>
        <taxon>Vertebrata</taxon>
        <taxon>Euteleostomi</taxon>
        <taxon>Mammalia</taxon>
        <taxon>Eutheria</taxon>
        <taxon>Euarchontoglires</taxon>
        <taxon>Glires</taxon>
        <taxon>Rodentia</taxon>
        <taxon>Myomorpha</taxon>
        <taxon>Muroidea</taxon>
        <taxon>Muridae</taxon>
        <taxon>Murinae</taxon>
        <taxon>Mus</taxon>
        <taxon>Mus</taxon>
    </lineage>
</organism>
<dbReference type="Proteomes" id="UP000515126">
    <property type="component" value="Chromosome 14"/>
</dbReference>
<dbReference type="PROSITE" id="PS50297">
    <property type="entry name" value="ANK_REP_REGION"/>
    <property type="match status" value="3"/>
</dbReference>
<evidence type="ECO:0000256" key="2">
    <source>
        <dbReference type="SAM" id="Coils"/>
    </source>
</evidence>
<dbReference type="PANTHER" id="PTHR24147">
    <property type="entry name" value="ANKYRIN REPEAT DOMAIN 36-RELATED"/>
    <property type="match status" value="1"/>
</dbReference>
<sequence length="1060" mass="118395">MKRIFWSRRRGPRPGHSSTSRWAACLGFGCAGGERQAVPRYLTGYCAVGRLHRAASVGAVATVERFLTFRVNGVNDPDKRNRTALHYACAHGHLGVVTLLIERNCNINACDDDKCTPLIKASQHQHGDCVAALLQHGADPSAVDALGNTALHYAVHSENTFIASQLLEHSANIEAKTKEGFTPLSLALRQNKDLIGELLIQKGANIHTVFHPDSGAIPKKQQNRICKKNPCRAVQEEVALKTSTPRQKASKARKTNLPSNHLQKTSQEQKEKKKCDAGHRPVHSGCAPTKTAEEAQQGEQLNKVLRNKLRLFPQPFEKEPPPSISKAKAHLKVEEERKYGLQEPNVALENSDDRTACAVASASAAAVAAVSASTYAESASSSASAASTSAASASASASASDASAAAAAAAAAASAVASSNATVNAVVAAAVTAALAAVTAIADHKGNEPTPQRHSGATNDKDFALKAKKEHDKREPATHLMEMGDSMATFEKCAADTSAVLLLKQSCARQLHRDGQSPAKSTSKEKHEAKKQINGVEGLEDGTLPREAASDDYRDSGCLLGLWDELYLCKRLLEIKNSCGDVLRREIKKMETKHGGTHKELSKITKVLSQQEQRETDWEELCNLGSSLKQNKKIIHDDCSDGIVKTELRGRERQYYEEFGRQLWSPLYHQCYNEEFEVSQHELFLENLNMNLKALHNSVAQLQEAQLQEDPQREGVLSSARMEHLLWKLEVECLKLEDSVKNQAEEIEEIENQLLREDLTGDKKKERREVTQSTQSLVRALEQEMEKSEELEKELCGFMEVLKITGKKLDECENRELYFYEDMKTRTFEMLQHEINYLKDSWESMHCKYLHQDINLQLTEQELLKIKTEQENYEHLHKTQGNVEKEVLTLKGLAQESVTQAEEGKKLEKVRERNESRMSQVFLRVKGLESRLPEIKRQVDSTRREVKKHKQLYVEENKGRKSLSHTLNKTMEKLAVSKTKLMRLNQQKMTLETILSSLPVQQCPHIAKFNPAVGHNPRFPPRVPHFFLPLSLSLFLRACRRTCPGLVKFSCSFGNFQFLK</sequence>
<dbReference type="Gene3D" id="1.25.40.20">
    <property type="entry name" value="Ankyrin repeat-containing domain"/>
    <property type="match status" value="1"/>
</dbReference>
<feature type="compositionally biased region" description="Basic and acidic residues" evidence="3">
    <location>
        <begin position="267"/>
        <end position="279"/>
    </location>
</feature>
<proteinExistence type="predicted"/>
<keyword evidence="2" id="KW-0175">Coiled coil</keyword>
<keyword evidence="1" id="KW-0040">ANK repeat</keyword>
<dbReference type="KEGG" id="mcal:110309629"/>
<dbReference type="InterPro" id="IPR002110">
    <property type="entry name" value="Ankyrin_rpt"/>
</dbReference>
<dbReference type="SUPFAM" id="SSF48403">
    <property type="entry name" value="Ankyrin repeat"/>
    <property type="match status" value="1"/>
</dbReference>
<feature type="region of interest" description="Disordered" evidence="3">
    <location>
        <begin position="511"/>
        <end position="548"/>
    </location>
</feature>
<dbReference type="RefSeq" id="XP_021038023.1">
    <property type="nucleotide sequence ID" value="XM_021182364.1"/>
</dbReference>
<feature type="coiled-coil region" evidence="2">
    <location>
        <begin position="925"/>
        <end position="987"/>
    </location>
</feature>
<evidence type="ECO:0000256" key="3">
    <source>
        <dbReference type="SAM" id="MobiDB-lite"/>
    </source>
</evidence>
<feature type="region of interest" description="Disordered" evidence="3">
    <location>
        <begin position="237"/>
        <end position="287"/>
    </location>
</feature>
<dbReference type="SMART" id="SM00248">
    <property type="entry name" value="ANK"/>
    <property type="match status" value="4"/>
</dbReference>
<feature type="repeat" description="ANK" evidence="1">
    <location>
        <begin position="179"/>
        <end position="211"/>
    </location>
</feature>
<name>A0A6P5R1E7_MUSCR</name>
<dbReference type="PROSITE" id="PS50088">
    <property type="entry name" value="ANK_REPEAT"/>
    <property type="match status" value="4"/>
</dbReference>
<dbReference type="AlphaFoldDB" id="A0A6P5R1E7"/>